<gene>
    <name evidence="1" type="primary">Nfu_g_1_012557</name>
</gene>
<dbReference type="InterPro" id="IPR011011">
    <property type="entry name" value="Znf_FYVE_PHD"/>
</dbReference>
<reference evidence="1" key="1">
    <citation type="submission" date="2016-05" db="EMBL/GenBank/DDBJ databases">
        <authorList>
            <person name="Lavstsen T."/>
            <person name="Jespersen J.S."/>
        </authorList>
    </citation>
    <scope>NUCLEOTIDE SEQUENCE</scope>
    <source>
        <tissue evidence="1">Brain</tissue>
    </source>
</reference>
<dbReference type="Gene3D" id="3.30.40.10">
    <property type="entry name" value="Zinc/RING finger domain, C3HC4 (zinc finger)"/>
    <property type="match status" value="1"/>
</dbReference>
<dbReference type="EMBL" id="HAED01007866">
    <property type="protein sequence ID" value="SBQ94078.1"/>
    <property type="molecule type" value="Transcribed_RNA"/>
</dbReference>
<accession>A0A1A8IAG8</accession>
<evidence type="ECO:0000313" key="1">
    <source>
        <dbReference type="EMBL" id="SBQ94078.1"/>
    </source>
</evidence>
<organism evidence="1">
    <name type="scientific">Nothobranchius kuhntae</name>
    <name type="common">Beira killifish</name>
    <dbReference type="NCBI Taxonomy" id="321403"/>
    <lineage>
        <taxon>Eukaryota</taxon>
        <taxon>Metazoa</taxon>
        <taxon>Chordata</taxon>
        <taxon>Craniata</taxon>
        <taxon>Vertebrata</taxon>
        <taxon>Euteleostomi</taxon>
        <taxon>Actinopterygii</taxon>
        <taxon>Neopterygii</taxon>
        <taxon>Teleostei</taxon>
        <taxon>Neoteleostei</taxon>
        <taxon>Acanthomorphata</taxon>
        <taxon>Ovalentaria</taxon>
        <taxon>Atherinomorphae</taxon>
        <taxon>Cyprinodontiformes</taxon>
        <taxon>Nothobranchiidae</taxon>
        <taxon>Nothobranchius</taxon>
    </lineage>
</organism>
<protein>
    <submittedName>
        <fullName evidence="1">Uncharacterized protein</fullName>
    </submittedName>
</protein>
<name>A0A1A8IAG8_NOTKU</name>
<sequence>MTEALTVNQCRTLRLHHATQMLENVNPEDFPPTLQEMLAIKQKEVKLQGTEIKDTDSSIHCLSWRIRTCLFQRATGKNSVFHEHIKKYKWVQCTACKSWLHFECAGVTGDWASKDFFCGCSIHVDVKKIMEGVYADNILTDSEIKDLERNLQTGHILSNRMYLWKHKGFDPSLRKHYSEHVTVFDDMTTETIIQRLERVLSLSGNTSVDPHFITDVILPEALIQWLQTTNVICRFQAEDLLMKTKPFIDNEGKAELVINDDTPKESSILADTLAAAEWVKGTLFEGMVKVPSVLSMDEEEQQEVLEAVRSWNEDHDYDSPAEHLTFAFENKNDYDKFCSFIIDEKNLKVFSRFEVQD</sequence>
<proteinExistence type="predicted"/>
<dbReference type="AlphaFoldDB" id="A0A1A8IAG8"/>
<dbReference type="InterPro" id="IPR013083">
    <property type="entry name" value="Znf_RING/FYVE/PHD"/>
</dbReference>
<dbReference type="SUPFAM" id="SSF57903">
    <property type="entry name" value="FYVE/PHD zinc finger"/>
    <property type="match status" value="1"/>
</dbReference>
<dbReference type="CDD" id="cd15517">
    <property type="entry name" value="PHD_TCF19_like"/>
    <property type="match status" value="1"/>
</dbReference>
<reference evidence="1" key="2">
    <citation type="submission" date="2016-06" db="EMBL/GenBank/DDBJ databases">
        <title>The genome of a short-lived fish provides insights into sex chromosome evolution and the genetic control of aging.</title>
        <authorList>
            <person name="Reichwald K."/>
            <person name="Felder M."/>
            <person name="Petzold A."/>
            <person name="Koch P."/>
            <person name="Groth M."/>
            <person name="Platzer M."/>
        </authorList>
    </citation>
    <scope>NUCLEOTIDE SEQUENCE</scope>
    <source>
        <tissue evidence="1">Brain</tissue>
    </source>
</reference>